<sequence>MYSSYGMNELAVAPLDANYASAVTAMQFSPHFEALWAGTDSGHLYTLQCPSLQPYAHWHAHPSGPVLEVVAAGDGVMSLSQHRLALHGLGGAPRWCLNDPVGHLTALCLDTSGGGGGGGGVRAVLGRSNHQISVVDLITGKVVVEQDVMGLLAGEGITLLRGPVARGTLCCATSMGRLAMIDPRVKLRLDGALIAAPGGIAALDARGDTVAAAGYGMRTGQVVAENCVKIFDLRVGLRQLYSLPTAGSPAALAFHPLLPTSLLVAMPSAMFCLSDTATGAATNLCQADMASDSLSTATISSSGDLVALGGSGGYAHLWGDPGSPSAGCARVNKAASSVPPPTAPARPKPAVALQEDDSFSAAPQYPPAVPAGSPPGSLPGPLASDLDASETSTVGLPPRVVEPALRREIRVVDGVGYLPNMHYSRSKPLVDMVRELAALRHGPSARLSMKADWADPAVVRAERQRQRAAEGGVVLPLRYQHVEIRHYGKLKWEEFDFSYYNRTRFAGLENDLPNAYCNALLQALYFVPEFRSLVLSHVPEPDVEFCLSCELSFLFSMLQHAVGLPCQATNFLRTLRSLREAAALGLLDGGGIGPAAGTTCDAGAAAAAMGNCGSGGPGSSETELSRRVAALSRFVLEQMHREASNARSPSMGPFRSGISPQPSPGNAALTPALEALMAISFRQRMSTLSGPSGPESVRESRAFQVDLQYPPSAEKAAKAAEEARQLGLNRLPGAPTPMDTPGSGPPTFSELLRRSLLAASSTRAWLDEARGYALVRKMRVPLSLPALLTINVAVGDMEEASWWLPTKGLADGAGAPGEANRLPWAIAVVSRPHAWEVEVYQADRASQLYEQLGTSLYQHGVVSCVYELCGAVFQIRDMDEAADPGSNRTGSKPHQGHLVTMVKVPQQYWDEIPQPRLTKPTPGSLADHLMGKQPSAAAAAAAVAVEGGKVAVTVTATATVTTTMMSSTATANGKTAAVGAVTAPSGPSTAAIPASAMAAATVSSAAAAAAADDGSGGGGGGGGQVLGLGPGISLPDDLDDIFASGLTVRSPPSPAPPETDGSEPHSHSALTASAAQGYNETTTAGGTRRVSAGSSGGTRPRSVSTHGSQPMGHPQGPEWVLFNDFSVSPNCPSHEVTATYANQKLPCLLQYRQVPPPPHLAAAAAASMSAAAAAVVTAQTTFTPGTAATGGGGGVGGRDGKRHSGSHRYSGTGGGGGAPALAATAAVASLGTLVAAAAASAPPVLTGDQFRLLCCAPPLQGPMAGLPPFRFKPLDLSRLAPKPGTRFAIDAEFVASSPPESRTVERLVSEPSSHGGGSGGLGGSHPHLMLQGGVGVQQQPQQHYHAHGGGVDLVQSKQSRLTLARVAVVVAEPGPHAGSCCLDDYVRAVEPVYDYLTRWSGIQPGDLDPTVSRHYTTTLKHTYLKLKHLLDCGCVFVGHDLRKDFRCINMVVPPEQVIDTSELFRHRGGRKLSLRFLASYLLGATLQGAAGPAAGSGGPGLNSLTHTHTHMHTHAHPHTHAHAHAHGQNHLHTQHGGSPGGGGGPVGGMMPQHPQYGPYATQQQQPYTPTPTPTPTPQHMYGHDAVEDARMAMRLYHKYLELVANESFTRVLNEMYAWGKQHGWDPANTRMAGGGLEQQAPAA</sequence>
<feature type="compositionally biased region" description="Pro residues" evidence="1">
    <location>
        <begin position="338"/>
        <end position="347"/>
    </location>
</feature>
<reference evidence="3" key="1">
    <citation type="journal article" date="2021" name="Proc. Natl. Acad. Sci. U.S.A.">
        <title>Three genomes in the algal genus Volvox reveal the fate of a haploid sex-determining region after a transition to homothallism.</title>
        <authorList>
            <person name="Yamamoto K."/>
            <person name="Hamaji T."/>
            <person name="Kawai-Toyooka H."/>
            <person name="Matsuzaki R."/>
            <person name="Takahashi F."/>
            <person name="Nishimura Y."/>
            <person name="Kawachi M."/>
            <person name="Noguchi H."/>
            <person name="Minakuchi Y."/>
            <person name="Umen J.G."/>
            <person name="Toyoda A."/>
            <person name="Nozaki H."/>
        </authorList>
    </citation>
    <scope>NUCLEOTIDE SEQUENCE</scope>
    <source>
        <strain evidence="3">NIES-3780</strain>
    </source>
</reference>
<dbReference type="GO" id="GO:0031251">
    <property type="term" value="C:PAN complex"/>
    <property type="evidence" value="ECO:0007669"/>
    <property type="project" value="TreeGrafter"/>
</dbReference>
<dbReference type="EMBL" id="BNCO01000052">
    <property type="protein sequence ID" value="GIL62634.1"/>
    <property type="molecule type" value="Genomic_DNA"/>
</dbReference>
<dbReference type="Proteomes" id="UP000747399">
    <property type="component" value="Unassembled WGS sequence"/>
</dbReference>
<dbReference type="InterPro" id="IPR028881">
    <property type="entry name" value="PAN2_UCH_dom"/>
</dbReference>
<dbReference type="InterPro" id="IPR015943">
    <property type="entry name" value="WD40/YVTN_repeat-like_dom_sf"/>
</dbReference>
<feature type="compositionally biased region" description="Gly residues" evidence="1">
    <location>
        <begin position="1537"/>
        <end position="1547"/>
    </location>
</feature>
<feature type="region of interest" description="Disordered" evidence="1">
    <location>
        <begin position="329"/>
        <end position="395"/>
    </location>
</feature>
<dbReference type="InterPro" id="IPR013520">
    <property type="entry name" value="Ribonucl_H"/>
</dbReference>
<dbReference type="InterPro" id="IPR036397">
    <property type="entry name" value="RNaseH_sf"/>
</dbReference>
<protein>
    <recommendedName>
        <fullName evidence="2">Exonuclease domain-containing protein</fullName>
    </recommendedName>
</protein>
<evidence type="ECO:0000313" key="4">
    <source>
        <dbReference type="Proteomes" id="UP000747399"/>
    </source>
</evidence>
<accession>A0A8J4FA50</accession>
<dbReference type="Gene3D" id="3.90.70.10">
    <property type="entry name" value="Cysteine proteinases"/>
    <property type="match status" value="1"/>
</dbReference>
<feature type="region of interest" description="Disordered" evidence="1">
    <location>
        <begin position="1491"/>
        <end position="1581"/>
    </location>
</feature>
<dbReference type="Gene3D" id="3.30.420.10">
    <property type="entry name" value="Ribonuclease H-like superfamily/Ribonuclease H"/>
    <property type="match status" value="1"/>
</dbReference>
<dbReference type="PANTHER" id="PTHR15728:SF0">
    <property type="entry name" value="PAN2-PAN3 DEADENYLATION COMPLEX CATALYTIC SUBUNIT PAN2"/>
    <property type="match status" value="1"/>
</dbReference>
<feature type="compositionally biased region" description="Basic residues" evidence="1">
    <location>
        <begin position="1507"/>
        <end position="1533"/>
    </location>
</feature>
<dbReference type="GO" id="GO:0003676">
    <property type="term" value="F:nucleic acid binding"/>
    <property type="evidence" value="ECO:0007669"/>
    <property type="project" value="InterPro"/>
</dbReference>
<feature type="compositionally biased region" description="Pro residues" evidence="1">
    <location>
        <begin position="364"/>
        <end position="378"/>
    </location>
</feature>
<feature type="compositionally biased region" description="Gly residues" evidence="1">
    <location>
        <begin position="1314"/>
        <end position="1323"/>
    </location>
</feature>
<dbReference type="PANTHER" id="PTHR15728">
    <property type="entry name" value="DEADENYLATION COMPLEX CATALYTIC SUBUNIT PAN2"/>
    <property type="match status" value="1"/>
</dbReference>
<feature type="domain" description="Exonuclease" evidence="2">
    <location>
        <begin position="1350"/>
        <end position="1605"/>
    </location>
</feature>
<dbReference type="InterPro" id="IPR011047">
    <property type="entry name" value="Quinoprotein_ADH-like_sf"/>
</dbReference>
<dbReference type="GO" id="GO:0000289">
    <property type="term" value="P:nuclear-transcribed mRNA poly(A) tail shortening"/>
    <property type="evidence" value="ECO:0007669"/>
    <property type="project" value="TreeGrafter"/>
</dbReference>
<feature type="compositionally biased region" description="Gly residues" evidence="1">
    <location>
        <begin position="1188"/>
        <end position="1197"/>
    </location>
</feature>
<dbReference type="SMART" id="SM00479">
    <property type="entry name" value="EXOIII"/>
    <property type="match status" value="1"/>
</dbReference>
<feature type="region of interest" description="Disordered" evidence="1">
    <location>
        <begin position="1043"/>
        <end position="1117"/>
    </location>
</feature>
<dbReference type="InterPro" id="IPR012337">
    <property type="entry name" value="RNaseH-like_sf"/>
</dbReference>
<evidence type="ECO:0000259" key="2">
    <source>
        <dbReference type="SMART" id="SM00479"/>
    </source>
</evidence>
<gene>
    <name evidence="3" type="ORF">Vafri_16832</name>
</gene>
<dbReference type="SUPFAM" id="SSF54001">
    <property type="entry name" value="Cysteine proteinases"/>
    <property type="match status" value="1"/>
</dbReference>
<name>A0A8J4FA50_9CHLO</name>
<evidence type="ECO:0000256" key="1">
    <source>
        <dbReference type="SAM" id="MobiDB-lite"/>
    </source>
</evidence>
<feature type="region of interest" description="Disordered" evidence="1">
    <location>
        <begin position="1186"/>
        <end position="1215"/>
    </location>
</feature>
<dbReference type="Pfam" id="PF00929">
    <property type="entry name" value="RNase_T"/>
    <property type="match status" value="1"/>
</dbReference>
<organism evidence="3 4">
    <name type="scientific">Volvox africanus</name>
    <dbReference type="NCBI Taxonomy" id="51714"/>
    <lineage>
        <taxon>Eukaryota</taxon>
        <taxon>Viridiplantae</taxon>
        <taxon>Chlorophyta</taxon>
        <taxon>core chlorophytes</taxon>
        <taxon>Chlorophyceae</taxon>
        <taxon>CS clade</taxon>
        <taxon>Chlamydomonadales</taxon>
        <taxon>Volvocaceae</taxon>
        <taxon>Volvox</taxon>
    </lineage>
</organism>
<dbReference type="Gene3D" id="2.130.10.10">
    <property type="entry name" value="YVTN repeat-like/Quinoprotein amine dehydrogenase"/>
    <property type="match status" value="1"/>
</dbReference>
<feature type="region of interest" description="Disordered" evidence="1">
    <location>
        <begin position="1307"/>
        <end position="1347"/>
    </location>
</feature>
<dbReference type="SUPFAM" id="SSF50998">
    <property type="entry name" value="Quinoprotein alcohol dehydrogenase-like"/>
    <property type="match status" value="1"/>
</dbReference>
<feature type="compositionally biased region" description="Polar residues" evidence="1">
    <location>
        <begin position="1068"/>
        <end position="1085"/>
    </location>
</feature>
<feature type="compositionally biased region" description="Low complexity" evidence="1">
    <location>
        <begin position="1554"/>
        <end position="1567"/>
    </location>
</feature>
<dbReference type="GO" id="GO:0004535">
    <property type="term" value="F:poly(A)-specific ribonuclease activity"/>
    <property type="evidence" value="ECO:0007669"/>
    <property type="project" value="TreeGrafter"/>
</dbReference>
<dbReference type="Pfam" id="PF13423">
    <property type="entry name" value="UCH_1"/>
    <property type="match status" value="1"/>
</dbReference>
<dbReference type="SUPFAM" id="SSF53098">
    <property type="entry name" value="Ribonuclease H-like"/>
    <property type="match status" value="1"/>
</dbReference>
<dbReference type="InterPro" id="IPR038765">
    <property type="entry name" value="Papain-like_cys_pep_sf"/>
</dbReference>
<dbReference type="InterPro" id="IPR048841">
    <property type="entry name" value="PAN2_N"/>
</dbReference>
<dbReference type="Pfam" id="PF20770">
    <property type="entry name" value="PAN2_N"/>
    <property type="match status" value="1"/>
</dbReference>
<keyword evidence="4" id="KW-1185">Reference proteome</keyword>
<dbReference type="GO" id="GO:0000932">
    <property type="term" value="C:P-body"/>
    <property type="evidence" value="ECO:0007669"/>
    <property type="project" value="TreeGrafter"/>
</dbReference>
<feature type="region of interest" description="Disordered" evidence="1">
    <location>
        <begin position="641"/>
        <end position="668"/>
    </location>
</feature>
<evidence type="ECO:0000313" key="3">
    <source>
        <dbReference type="EMBL" id="GIL62634.1"/>
    </source>
</evidence>
<comment type="caution">
    <text evidence="3">The sequence shown here is derived from an EMBL/GenBank/DDBJ whole genome shotgun (WGS) entry which is preliminary data.</text>
</comment>
<proteinExistence type="predicted"/>
<dbReference type="InterPro" id="IPR050785">
    <property type="entry name" value="PAN2-PAN3_catalytic_subunit"/>
</dbReference>